<keyword evidence="1" id="KW-1133">Transmembrane helix</keyword>
<dbReference type="InterPro" id="IPR007349">
    <property type="entry name" value="DUF418"/>
</dbReference>
<feature type="transmembrane region" description="Helical" evidence="1">
    <location>
        <begin position="226"/>
        <end position="245"/>
    </location>
</feature>
<accession>A0AAU7UFK0</accession>
<keyword evidence="1" id="KW-0472">Membrane</keyword>
<dbReference type="PANTHER" id="PTHR30590">
    <property type="entry name" value="INNER MEMBRANE PROTEIN"/>
    <property type="match status" value="1"/>
</dbReference>
<proteinExistence type="predicted"/>
<dbReference type="Pfam" id="PF04235">
    <property type="entry name" value="DUF418"/>
    <property type="match status" value="1"/>
</dbReference>
<name>A0AAU7UFK0_9DEIO</name>
<evidence type="ECO:0000259" key="2">
    <source>
        <dbReference type="Pfam" id="PF04235"/>
    </source>
</evidence>
<evidence type="ECO:0000256" key="1">
    <source>
        <dbReference type="SAM" id="Phobius"/>
    </source>
</evidence>
<feature type="transmembrane region" description="Helical" evidence="1">
    <location>
        <begin position="57"/>
        <end position="78"/>
    </location>
</feature>
<feature type="transmembrane region" description="Helical" evidence="1">
    <location>
        <begin position="297"/>
        <end position="314"/>
    </location>
</feature>
<dbReference type="AlphaFoldDB" id="A0AAU7UFK0"/>
<feature type="transmembrane region" description="Helical" evidence="1">
    <location>
        <begin position="320"/>
        <end position="343"/>
    </location>
</feature>
<evidence type="ECO:0000313" key="3">
    <source>
        <dbReference type="EMBL" id="XBV86958.1"/>
    </source>
</evidence>
<feature type="transmembrane region" description="Helical" evidence="1">
    <location>
        <begin position="195"/>
        <end position="214"/>
    </location>
</feature>
<reference evidence="3" key="1">
    <citation type="submission" date="2024-06" db="EMBL/GenBank/DDBJ databases">
        <title>Draft Genome Sequence of Deinococcus sonorensis Type Strain KR-87, a Biofilm Producing Representative of the Genus Deinococcus.</title>
        <authorList>
            <person name="Boren L.S."/>
            <person name="Grosso R.A."/>
            <person name="Hugenberg-Cox A.N."/>
            <person name="Hill J.T.E."/>
            <person name="Albert C.M."/>
            <person name="Tuohy J.M."/>
        </authorList>
    </citation>
    <scope>NUCLEOTIDE SEQUENCE</scope>
    <source>
        <strain evidence="3">KR-87</strain>
    </source>
</reference>
<dbReference type="RefSeq" id="WP_350245051.1">
    <property type="nucleotide sequence ID" value="NZ_CP158299.1"/>
</dbReference>
<keyword evidence="1" id="KW-0812">Transmembrane</keyword>
<feature type="domain" description="DUF418" evidence="2">
    <location>
        <begin position="210"/>
        <end position="366"/>
    </location>
</feature>
<gene>
    <name evidence="3" type="ORF">ABOD76_11810</name>
</gene>
<organism evidence="3">
    <name type="scientific">Deinococcus sonorensis KR-87</name>
    <dbReference type="NCBI Taxonomy" id="694439"/>
    <lineage>
        <taxon>Bacteria</taxon>
        <taxon>Thermotogati</taxon>
        <taxon>Deinococcota</taxon>
        <taxon>Deinococci</taxon>
        <taxon>Deinococcales</taxon>
        <taxon>Deinococcaceae</taxon>
        <taxon>Deinococcus</taxon>
    </lineage>
</organism>
<feature type="transmembrane region" description="Helical" evidence="1">
    <location>
        <begin position="265"/>
        <end position="285"/>
    </location>
</feature>
<sequence length="367" mass="39796">MISSAVRPTERHPLPDILRGLAILGILWVNMQDFAGYDEWRQHGADRVAQVVIDVLFNGRFISIFAMLFGAGVAALLARHDLALLLRRLLVLLALGSLHAVLLWHGDIIASYALLGLLLLVPLTLRLSSGRLTVLAAALGAYWLLARSLEALAVPALHRWTTVQRTADLQHYLPLVQQRASSYLSTFTDNLLYNAPWLLCLLLLGAAAQQAGVLQRPAEHRPLLRRLAWGGVALGVPLGLLLAWLNSLSTAQAGYWAVPVRMSGGLALGLGYVGLVGLAVAAGQAGGLRRFAAAGQLALTHYLTQSLLMTTLFYPYGLGLYARLGALPCLLIALALGAVQLWISAPLLRRFRRGPMEALLRRVVYGR</sequence>
<feature type="transmembrane region" description="Helical" evidence="1">
    <location>
        <begin position="132"/>
        <end position="149"/>
    </location>
</feature>
<dbReference type="PANTHER" id="PTHR30590:SF2">
    <property type="entry name" value="INNER MEMBRANE PROTEIN"/>
    <property type="match status" value="1"/>
</dbReference>
<dbReference type="KEGG" id="dsc:ABOD76_11810"/>
<protein>
    <submittedName>
        <fullName evidence="3">DUF418 domain-containing protein</fullName>
    </submittedName>
</protein>
<dbReference type="EMBL" id="CP158299">
    <property type="protein sequence ID" value="XBV86958.1"/>
    <property type="molecule type" value="Genomic_DNA"/>
</dbReference>
<feature type="transmembrane region" description="Helical" evidence="1">
    <location>
        <begin position="108"/>
        <end position="125"/>
    </location>
</feature>
<dbReference type="InterPro" id="IPR052529">
    <property type="entry name" value="Bact_Transport_Assoc"/>
</dbReference>